<reference evidence="11" key="1">
    <citation type="journal article" date="2021" name="Open Biol.">
        <title>Shared evolutionary footprints suggest mitochondrial oxidative damage underlies multiple complex I losses in fungi.</title>
        <authorList>
            <person name="Schikora-Tamarit M.A."/>
            <person name="Marcet-Houben M."/>
            <person name="Nosek J."/>
            <person name="Gabaldon T."/>
        </authorList>
    </citation>
    <scope>NUCLEOTIDE SEQUENCE</scope>
    <source>
        <strain evidence="11">CBS2887</strain>
    </source>
</reference>
<evidence type="ECO:0000256" key="7">
    <source>
        <dbReference type="ARBA" id="ARBA00023326"/>
    </source>
</evidence>
<protein>
    <recommendedName>
        <fullName evidence="2">chitinase</fullName>
        <ecNumber evidence="2">3.2.1.14</ecNumber>
    </recommendedName>
</protein>
<organism evidence="11 12">
    <name type="scientific">Wickerhamomyces pijperi</name>
    <name type="common">Yeast</name>
    <name type="synonym">Pichia pijperi</name>
    <dbReference type="NCBI Taxonomy" id="599730"/>
    <lineage>
        <taxon>Eukaryota</taxon>
        <taxon>Fungi</taxon>
        <taxon>Dikarya</taxon>
        <taxon>Ascomycota</taxon>
        <taxon>Saccharomycotina</taxon>
        <taxon>Saccharomycetes</taxon>
        <taxon>Phaffomycetales</taxon>
        <taxon>Wickerhamomycetaceae</taxon>
        <taxon>Wickerhamomyces</taxon>
    </lineage>
</organism>
<evidence type="ECO:0000259" key="10">
    <source>
        <dbReference type="PROSITE" id="PS51910"/>
    </source>
</evidence>
<sequence length="445" mass="49569">MLKLITSSFTVLLSFIAFVQGKFHNDTQVAVYWGQASEGEPQNKLSYYCESESLDIVVLAFVSEFGKNYANLKEYEGLDDDDQYKAMHGDKQDDDDSFILNLSSYCSFSNVADSYKCPSLVQDIKTCQKLGKKVLISFGGEYVPGTKQTYGFTDEEEGERFAGVLWNTFGEGNVDGSQRPFDDAVIDGFDIDIENEDQVGYVSMIRELDRLAKEKGTKRYYFSSAPQCNFPDKSNSELIDNFELDYVFVQFYNNDCELNKDDVFNFEEWSDHITELGYDKTQIFVGLPSSLEAAAMGFISDQSLVVSKINEIENNENLSKHFGGLMFWDASKGYHSDDRDSPDKSYIFNVWSKLTSEGNSDADQSVLDGNSTTEGLRGGFGSPAEDSGATQDTSSNGSKPSPHFNTSNSGSDRSRSGGVALFDTNRIPEVLTGVTFVLIAFVFYC</sequence>
<dbReference type="EC" id="3.2.1.14" evidence="2"/>
<dbReference type="PANTHER" id="PTHR45708">
    <property type="entry name" value="ENDOCHITINASE"/>
    <property type="match status" value="1"/>
</dbReference>
<evidence type="ECO:0000256" key="3">
    <source>
        <dbReference type="ARBA" id="ARBA00022801"/>
    </source>
</evidence>
<dbReference type="PROSITE" id="PS51910">
    <property type="entry name" value="GH18_2"/>
    <property type="match status" value="1"/>
</dbReference>
<proteinExistence type="predicted"/>
<dbReference type="GO" id="GO:0000272">
    <property type="term" value="P:polysaccharide catabolic process"/>
    <property type="evidence" value="ECO:0007669"/>
    <property type="project" value="UniProtKB-KW"/>
</dbReference>
<dbReference type="PROSITE" id="PS01095">
    <property type="entry name" value="GH18_1"/>
    <property type="match status" value="1"/>
</dbReference>
<dbReference type="GO" id="GO:0008843">
    <property type="term" value="F:endochitinase activity"/>
    <property type="evidence" value="ECO:0007669"/>
    <property type="project" value="UniProtKB-EC"/>
</dbReference>
<reference evidence="11" key="2">
    <citation type="submission" date="2021-01" db="EMBL/GenBank/DDBJ databases">
        <authorList>
            <person name="Schikora-Tamarit M.A."/>
        </authorList>
    </citation>
    <scope>NUCLEOTIDE SEQUENCE</scope>
    <source>
        <strain evidence="11">CBS2887</strain>
    </source>
</reference>
<comment type="catalytic activity">
    <reaction evidence="1">
        <text>Random endo-hydrolysis of N-acetyl-beta-D-glucosaminide (1-&gt;4)-beta-linkages in chitin and chitodextrins.</text>
        <dbReference type="EC" id="3.2.1.14"/>
    </reaction>
</comment>
<feature type="compositionally biased region" description="Polar residues" evidence="8">
    <location>
        <begin position="388"/>
        <end position="406"/>
    </location>
</feature>
<evidence type="ECO:0000256" key="4">
    <source>
        <dbReference type="ARBA" id="ARBA00023024"/>
    </source>
</evidence>
<evidence type="ECO:0000313" key="12">
    <source>
        <dbReference type="Proteomes" id="UP000774326"/>
    </source>
</evidence>
<dbReference type="Proteomes" id="UP000774326">
    <property type="component" value="Unassembled WGS sequence"/>
</dbReference>
<dbReference type="PANTHER" id="PTHR45708:SF49">
    <property type="entry name" value="ENDOCHITINASE"/>
    <property type="match status" value="1"/>
</dbReference>
<keyword evidence="3" id="KW-0378">Hydrolase</keyword>
<evidence type="ECO:0000256" key="9">
    <source>
        <dbReference type="SAM" id="SignalP"/>
    </source>
</evidence>
<evidence type="ECO:0000256" key="1">
    <source>
        <dbReference type="ARBA" id="ARBA00000822"/>
    </source>
</evidence>
<feature type="compositionally biased region" description="Polar residues" evidence="8">
    <location>
        <begin position="358"/>
        <end position="374"/>
    </location>
</feature>
<keyword evidence="6" id="KW-0326">Glycosidase</keyword>
<gene>
    <name evidence="11" type="ORF">WICPIJ_002245</name>
</gene>
<feature type="chain" id="PRO_5040136757" description="chitinase" evidence="9">
    <location>
        <begin position="22"/>
        <end position="445"/>
    </location>
</feature>
<feature type="domain" description="GH18" evidence="10">
    <location>
        <begin position="27"/>
        <end position="361"/>
    </location>
</feature>
<keyword evidence="4" id="KW-0146">Chitin degradation</keyword>
<evidence type="ECO:0000256" key="8">
    <source>
        <dbReference type="SAM" id="MobiDB-lite"/>
    </source>
</evidence>
<keyword evidence="5" id="KW-0119">Carbohydrate metabolism</keyword>
<dbReference type="GO" id="GO:0005576">
    <property type="term" value="C:extracellular region"/>
    <property type="evidence" value="ECO:0007669"/>
    <property type="project" value="TreeGrafter"/>
</dbReference>
<dbReference type="AlphaFoldDB" id="A0A9P8TQD3"/>
<accession>A0A9P8TQD3</accession>
<evidence type="ECO:0000256" key="2">
    <source>
        <dbReference type="ARBA" id="ARBA00012729"/>
    </source>
</evidence>
<keyword evidence="7" id="KW-0624">Polysaccharide degradation</keyword>
<dbReference type="InterPro" id="IPR001223">
    <property type="entry name" value="Glyco_hydro18_cat"/>
</dbReference>
<dbReference type="Gene3D" id="3.20.20.80">
    <property type="entry name" value="Glycosidases"/>
    <property type="match status" value="1"/>
</dbReference>
<evidence type="ECO:0000313" key="11">
    <source>
        <dbReference type="EMBL" id="KAH3686766.1"/>
    </source>
</evidence>
<dbReference type="OrthoDB" id="6020543at2759"/>
<dbReference type="InterPro" id="IPR001579">
    <property type="entry name" value="Glyco_hydro_18_chit_AS"/>
</dbReference>
<evidence type="ECO:0000256" key="5">
    <source>
        <dbReference type="ARBA" id="ARBA00023277"/>
    </source>
</evidence>
<feature type="signal peptide" evidence="9">
    <location>
        <begin position="1"/>
        <end position="21"/>
    </location>
</feature>
<dbReference type="InterPro" id="IPR050542">
    <property type="entry name" value="Glycosyl_Hydrlase18_Chitinase"/>
</dbReference>
<dbReference type="EMBL" id="JAEUBG010001205">
    <property type="protein sequence ID" value="KAH3686766.1"/>
    <property type="molecule type" value="Genomic_DNA"/>
</dbReference>
<keyword evidence="9" id="KW-0732">Signal</keyword>
<dbReference type="InterPro" id="IPR017853">
    <property type="entry name" value="GH"/>
</dbReference>
<keyword evidence="12" id="KW-1185">Reference proteome</keyword>
<comment type="caution">
    <text evidence="11">The sequence shown here is derived from an EMBL/GenBank/DDBJ whole genome shotgun (WGS) entry which is preliminary data.</text>
</comment>
<dbReference type="SUPFAM" id="SSF51445">
    <property type="entry name" value="(Trans)glycosidases"/>
    <property type="match status" value="1"/>
</dbReference>
<name>A0A9P8TQD3_WICPI</name>
<evidence type="ECO:0000256" key="6">
    <source>
        <dbReference type="ARBA" id="ARBA00023295"/>
    </source>
</evidence>
<dbReference type="GO" id="GO:0006032">
    <property type="term" value="P:chitin catabolic process"/>
    <property type="evidence" value="ECO:0007669"/>
    <property type="project" value="UniProtKB-KW"/>
</dbReference>
<feature type="region of interest" description="Disordered" evidence="8">
    <location>
        <begin position="358"/>
        <end position="416"/>
    </location>
</feature>